<dbReference type="EMBL" id="LNYP01000012">
    <property type="protein sequence ID" value="KTD39822.1"/>
    <property type="molecule type" value="Genomic_DNA"/>
</dbReference>
<dbReference type="CDD" id="cd02511">
    <property type="entry name" value="Beta4Glucosyltransferase"/>
    <property type="match status" value="1"/>
</dbReference>
<dbReference type="Proteomes" id="UP000054858">
    <property type="component" value="Unassembled WGS sequence"/>
</dbReference>
<dbReference type="SUPFAM" id="SSF53448">
    <property type="entry name" value="Nucleotide-diphospho-sugar transferases"/>
    <property type="match status" value="1"/>
</dbReference>
<evidence type="ECO:0000256" key="1">
    <source>
        <dbReference type="ARBA" id="ARBA00038494"/>
    </source>
</evidence>
<dbReference type="InterPro" id="IPR029044">
    <property type="entry name" value="Nucleotide-diphossugar_trans"/>
</dbReference>
<dbReference type="PANTHER" id="PTHR43630">
    <property type="entry name" value="POLY-BETA-1,6-N-ACETYL-D-GLUCOSAMINE SYNTHASE"/>
    <property type="match status" value="1"/>
</dbReference>
<sequence>MEGLSASLDEMYGPYNSWEVSLKCYNVLLNSHTMLSVIIIAKNEEKRIRTCLESIKWADEIIVLDSGSTDKTTTIALEYTENVYETDWKGYGIQKDRALSFATGDWVLNLDADEFVDEDLKQEMIEAMASDEVDAYQVPIRMWFYGKELRHSGSPSRHVRLFKRKDASYSHDIVHEKVILPPKARIGKITHPIRHHCYYDISHAIYKMNRYSSYSARIRLAQKKPTNIMRVIVGTGWMFFRCFILQRGFLDGRDGLVLALLNAQGTFVRGLKQLYPDEDMQRVPNVEETEGNS</sequence>
<feature type="domain" description="Glycosyltransferase 2-like" evidence="2">
    <location>
        <begin position="36"/>
        <end position="156"/>
    </location>
</feature>
<comment type="caution">
    <text evidence="3">The sequence shown here is derived from an EMBL/GenBank/DDBJ whole genome shotgun (WGS) entry which is preliminary data.</text>
</comment>
<dbReference type="AlphaFoldDB" id="A0A0W0X5E2"/>
<accession>A0A0W0X5E2</accession>
<proteinExistence type="inferred from homology"/>
<dbReference type="Pfam" id="PF00535">
    <property type="entry name" value="Glycos_transf_2"/>
    <property type="match status" value="1"/>
</dbReference>
<name>A0A0W0X5E2_9GAMM</name>
<evidence type="ECO:0000313" key="4">
    <source>
        <dbReference type="Proteomes" id="UP000054858"/>
    </source>
</evidence>
<dbReference type="Gene3D" id="3.90.550.10">
    <property type="entry name" value="Spore Coat Polysaccharide Biosynthesis Protein SpsA, Chain A"/>
    <property type="match status" value="1"/>
</dbReference>
<keyword evidence="3" id="KW-0808">Transferase</keyword>
<protein>
    <submittedName>
        <fullName evidence="3">Lipopolysaccharide biosynthesis glycosyltransferase</fullName>
    </submittedName>
</protein>
<dbReference type="PANTHER" id="PTHR43630:SF2">
    <property type="entry name" value="GLYCOSYLTRANSFERASE"/>
    <property type="match status" value="1"/>
</dbReference>
<dbReference type="GO" id="GO:0016740">
    <property type="term" value="F:transferase activity"/>
    <property type="evidence" value="ECO:0007669"/>
    <property type="project" value="UniProtKB-KW"/>
</dbReference>
<evidence type="ECO:0000313" key="3">
    <source>
        <dbReference type="EMBL" id="KTD39822.1"/>
    </source>
</evidence>
<comment type="similarity">
    <text evidence="1">Belongs to the glycosyltransferase 2 family. WaaE/KdtX subfamily.</text>
</comment>
<dbReference type="InterPro" id="IPR001173">
    <property type="entry name" value="Glyco_trans_2-like"/>
</dbReference>
<organism evidence="3 4">
    <name type="scientific">Legionella oakridgensis</name>
    <dbReference type="NCBI Taxonomy" id="29423"/>
    <lineage>
        <taxon>Bacteria</taxon>
        <taxon>Pseudomonadati</taxon>
        <taxon>Pseudomonadota</taxon>
        <taxon>Gammaproteobacteria</taxon>
        <taxon>Legionellales</taxon>
        <taxon>Legionellaceae</taxon>
        <taxon>Legionella</taxon>
    </lineage>
</organism>
<reference evidence="3 4" key="1">
    <citation type="submission" date="2015-11" db="EMBL/GenBank/DDBJ databases">
        <title>Genomic analysis of 38 Legionella species identifies large and diverse effector repertoires.</title>
        <authorList>
            <person name="Burstein D."/>
            <person name="Amaro F."/>
            <person name="Zusman T."/>
            <person name="Lifshitz Z."/>
            <person name="Cohen O."/>
            <person name="Gilbert J.A."/>
            <person name="Pupko T."/>
            <person name="Shuman H.A."/>
            <person name="Segal G."/>
        </authorList>
    </citation>
    <scope>NUCLEOTIDE SEQUENCE [LARGE SCALE GENOMIC DNA]</scope>
    <source>
        <strain evidence="3 4">Oak Ridge-10</strain>
    </source>
</reference>
<gene>
    <name evidence="3" type="ORF">Loak_0838</name>
</gene>
<dbReference type="PATRIC" id="fig|29423.5.peg.874"/>
<evidence type="ECO:0000259" key="2">
    <source>
        <dbReference type="Pfam" id="PF00535"/>
    </source>
</evidence>